<dbReference type="EMBL" id="VFIO01000006">
    <property type="protein sequence ID" value="TWR88282.1"/>
    <property type="molecule type" value="Genomic_DNA"/>
</dbReference>
<organism evidence="3 4">
    <name type="scientific">Pseudomonas saxonica</name>
    <dbReference type="NCBI Taxonomy" id="2600598"/>
    <lineage>
        <taxon>Bacteria</taxon>
        <taxon>Pseudomonadati</taxon>
        <taxon>Pseudomonadota</taxon>
        <taxon>Gammaproteobacteria</taxon>
        <taxon>Pseudomonadales</taxon>
        <taxon>Pseudomonadaceae</taxon>
        <taxon>Pseudomonas</taxon>
    </lineage>
</organism>
<evidence type="ECO:0000256" key="1">
    <source>
        <dbReference type="SAM" id="MobiDB-lite"/>
    </source>
</evidence>
<protein>
    <submittedName>
        <fullName evidence="3">Uncharacterized protein</fullName>
    </submittedName>
</protein>
<name>A0A5C5PYP3_9PSED</name>
<dbReference type="EMBL" id="VFIP01000016">
    <property type="protein sequence ID" value="TWR95205.1"/>
    <property type="molecule type" value="Genomic_DNA"/>
</dbReference>
<dbReference type="Proteomes" id="UP000318428">
    <property type="component" value="Unassembled WGS sequence"/>
</dbReference>
<dbReference type="AlphaFoldDB" id="A0A5C5PYP3"/>
<proteinExistence type="predicted"/>
<sequence>MSTGFTEDEMRRALGLDLPAAAPSAPAPVPAAPPAPTVETPVIAKAAPRAPVKRRGPVLRVSMQVSKVFDGEETLFVHDSKLLSRFDAEQEAKKALAKAGYKYFVVDSIVQVD</sequence>
<gene>
    <name evidence="3" type="ORF">FJD37_10290</name>
    <name evidence="2" type="ORF">FJD38_16520</name>
</gene>
<dbReference type="OrthoDB" id="6913269at2"/>
<comment type="caution">
    <text evidence="3">The sequence shown here is derived from an EMBL/GenBank/DDBJ whole genome shotgun (WGS) entry which is preliminary data.</text>
</comment>
<accession>A0A5C5PYP3</accession>
<dbReference type="RefSeq" id="WP_122782308.1">
    <property type="nucleotide sequence ID" value="NZ_CP142033.1"/>
</dbReference>
<evidence type="ECO:0000313" key="4">
    <source>
        <dbReference type="Proteomes" id="UP000317901"/>
    </source>
</evidence>
<evidence type="ECO:0000313" key="5">
    <source>
        <dbReference type="Proteomes" id="UP000318428"/>
    </source>
</evidence>
<feature type="region of interest" description="Disordered" evidence="1">
    <location>
        <begin position="16"/>
        <end position="37"/>
    </location>
</feature>
<feature type="compositionally biased region" description="Pro residues" evidence="1">
    <location>
        <begin position="25"/>
        <end position="36"/>
    </location>
</feature>
<evidence type="ECO:0000313" key="2">
    <source>
        <dbReference type="EMBL" id="TWR88282.1"/>
    </source>
</evidence>
<dbReference type="Proteomes" id="UP000317901">
    <property type="component" value="Unassembled WGS sequence"/>
</dbReference>
<evidence type="ECO:0000313" key="3">
    <source>
        <dbReference type="EMBL" id="TWR95205.1"/>
    </source>
</evidence>
<reference evidence="4 5" key="1">
    <citation type="submission" date="2019-06" db="EMBL/GenBank/DDBJ databases">
        <title>Pseudomonas bimorpha sp. nov. isolated from bovine raw milk and skim milk concentrate.</title>
        <authorList>
            <person name="Hofmann K."/>
            <person name="Huptas C."/>
            <person name="Doll E."/>
            <person name="Scherer S."/>
            <person name="Wenning M."/>
        </authorList>
    </citation>
    <scope>NUCLEOTIDE SEQUENCE [LARGE SCALE GENOMIC DNA]</scope>
    <source>
        <strain evidence="2 5">DSM 108989</strain>
        <strain evidence="3 4">DSM 108990</strain>
    </source>
</reference>
<keyword evidence="5" id="KW-1185">Reference proteome</keyword>